<protein>
    <recommendedName>
        <fullName evidence="1">RNA polymerase alpha subunit C-terminal domain-containing protein</fullName>
    </recommendedName>
</protein>
<dbReference type="Pfam" id="PF03118">
    <property type="entry name" value="RNA_pol_A_CTD"/>
    <property type="match status" value="1"/>
</dbReference>
<comment type="caution">
    <text evidence="2">The sequence shown here is derived from an EMBL/GenBank/DDBJ whole genome shotgun (WGS) entry which is preliminary data.</text>
</comment>
<dbReference type="Gene3D" id="1.10.150.20">
    <property type="entry name" value="5' to 3' exonuclease, C-terminal subdomain"/>
    <property type="match status" value="1"/>
</dbReference>
<dbReference type="RefSeq" id="WP_062592390.1">
    <property type="nucleotide sequence ID" value="NZ_LQZQ01000045.1"/>
</dbReference>
<evidence type="ECO:0000259" key="1">
    <source>
        <dbReference type="Pfam" id="PF03118"/>
    </source>
</evidence>
<proteinExistence type="predicted"/>
<dbReference type="AlphaFoldDB" id="A0A150X8A1"/>
<dbReference type="GO" id="GO:0003677">
    <property type="term" value="F:DNA binding"/>
    <property type="evidence" value="ECO:0007669"/>
    <property type="project" value="InterPro"/>
</dbReference>
<dbReference type="STRING" id="279360.MB14_06895"/>
<dbReference type="Proteomes" id="UP000075583">
    <property type="component" value="Unassembled WGS sequence"/>
</dbReference>
<organism evidence="2 3">
    <name type="scientific">Roseivirga ehrenbergii (strain DSM 102268 / JCM 13514 / KCTC 12282 / NCIMB 14502 / KMM 6017)</name>
    <dbReference type="NCBI Taxonomy" id="279360"/>
    <lineage>
        <taxon>Bacteria</taxon>
        <taxon>Pseudomonadati</taxon>
        <taxon>Bacteroidota</taxon>
        <taxon>Cytophagia</taxon>
        <taxon>Cytophagales</taxon>
        <taxon>Roseivirgaceae</taxon>
        <taxon>Roseivirga</taxon>
    </lineage>
</organism>
<sequence>MIGVEILEKLSLEELGVLQKEVEMVLIKKRAHKTNSVQYSQVSERCKKVLQENSIETWDQLVRKITEEDLRQLRHCGAKTVLEIINELEERGLKLRP</sequence>
<dbReference type="GO" id="GO:0003899">
    <property type="term" value="F:DNA-directed RNA polymerase activity"/>
    <property type="evidence" value="ECO:0007669"/>
    <property type="project" value="InterPro"/>
</dbReference>
<accession>A0A150X8A1</accession>
<dbReference type="EMBL" id="LQZQ01000045">
    <property type="protein sequence ID" value="KYG74923.1"/>
    <property type="molecule type" value="Genomic_DNA"/>
</dbReference>
<keyword evidence="3" id="KW-1185">Reference proteome</keyword>
<evidence type="ECO:0000313" key="3">
    <source>
        <dbReference type="Proteomes" id="UP000075583"/>
    </source>
</evidence>
<reference evidence="2" key="1">
    <citation type="submission" date="2016-01" db="EMBL/GenBank/DDBJ databases">
        <title>Genome sequencing of Roseivirga ehrenbergii KMM 6017.</title>
        <authorList>
            <person name="Selvaratnam C."/>
            <person name="Thevarajoo S."/>
            <person name="Goh K.M."/>
            <person name="Ee R."/>
            <person name="Chan K.-G."/>
            <person name="Chong C.S."/>
        </authorList>
    </citation>
    <scope>NUCLEOTIDE SEQUENCE [LARGE SCALE GENOMIC DNA]</scope>
    <source>
        <strain evidence="2">KMM 6017</strain>
    </source>
</reference>
<dbReference type="InterPro" id="IPR011260">
    <property type="entry name" value="RNAP_asu_C"/>
</dbReference>
<dbReference type="GO" id="GO:0006351">
    <property type="term" value="P:DNA-templated transcription"/>
    <property type="evidence" value="ECO:0007669"/>
    <property type="project" value="InterPro"/>
</dbReference>
<feature type="domain" description="RNA polymerase alpha subunit C-terminal" evidence="1">
    <location>
        <begin position="41"/>
        <end position="90"/>
    </location>
</feature>
<gene>
    <name evidence="2" type="ORF">MB14_06895</name>
</gene>
<name>A0A150X8A1_ROSEK</name>
<evidence type="ECO:0000313" key="2">
    <source>
        <dbReference type="EMBL" id="KYG74923.1"/>
    </source>
</evidence>
<dbReference type="SUPFAM" id="SSF47789">
    <property type="entry name" value="C-terminal domain of RNA polymerase alpha subunit"/>
    <property type="match status" value="1"/>
</dbReference>